<organism evidence="4 5">
    <name type="scientific">Sphingomonas astaxanthinifaciens DSM 22298</name>
    <dbReference type="NCBI Taxonomy" id="1123267"/>
    <lineage>
        <taxon>Bacteria</taxon>
        <taxon>Pseudomonadati</taxon>
        <taxon>Pseudomonadota</taxon>
        <taxon>Alphaproteobacteria</taxon>
        <taxon>Sphingomonadales</taxon>
        <taxon>Sphingomonadaceae</taxon>
        <taxon>Sphingomonas</taxon>
    </lineage>
</organism>
<dbReference type="SUPFAM" id="SSF51735">
    <property type="entry name" value="NAD(P)-binding Rossmann-fold domains"/>
    <property type="match status" value="1"/>
</dbReference>
<dbReference type="PRINTS" id="PR00080">
    <property type="entry name" value="SDRFAMILY"/>
</dbReference>
<dbReference type="NCBIfam" id="NF004823">
    <property type="entry name" value="PRK06179.1"/>
    <property type="match status" value="1"/>
</dbReference>
<dbReference type="InterPro" id="IPR051911">
    <property type="entry name" value="SDR_oxidoreductase"/>
</dbReference>
<dbReference type="Proteomes" id="UP001156703">
    <property type="component" value="Unassembled WGS sequence"/>
</dbReference>
<keyword evidence="5" id="KW-1185">Reference proteome</keyword>
<evidence type="ECO:0000256" key="3">
    <source>
        <dbReference type="RuleBase" id="RU000363"/>
    </source>
</evidence>
<evidence type="ECO:0000313" key="5">
    <source>
        <dbReference type="Proteomes" id="UP001156703"/>
    </source>
</evidence>
<reference evidence="5" key="1">
    <citation type="journal article" date="2019" name="Int. J. Syst. Evol. Microbiol.">
        <title>The Global Catalogue of Microorganisms (GCM) 10K type strain sequencing project: providing services to taxonomists for standard genome sequencing and annotation.</title>
        <authorList>
            <consortium name="The Broad Institute Genomics Platform"/>
            <consortium name="The Broad Institute Genome Sequencing Center for Infectious Disease"/>
            <person name="Wu L."/>
            <person name="Ma J."/>
        </authorList>
    </citation>
    <scope>NUCLEOTIDE SEQUENCE [LARGE SCALE GENOMIC DNA]</scope>
    <source>
        <strain evidence="5">NBRC 102146</strain>
    </source>
</reference>
<protein>
    <submittedName>
        <fullName evidence="4">Short-chain dehydrogenase/reductase</fullName>
    </submittedName>
</protein>
<dbReference type="InterPro" id="IPR036291">
    <property type="entry name" value="NAD(P)-bd_dom_sf"/>
</dbReference>
<dbReference type="InterPro" id="IPR002347">
    <property type="entry name" value="SDR_fam"/>
</dbReference>
<dbReference type="Gene3D" id="3.40.50.720">
    <property type="entry name" value="NAD(P)-binding Rossmann-like Domain"/>
    <property type="match status" value="1"/>
</dbReference>
<name>A0ABQ5ZBD5_9SPHN</name>
<sequence length="273" mass="29061">MDQSRSKASKVILVTGASSGIGKATAIALAEAGHRVFAGVRKPSEAIVHPLVELVKLDVTNPDDVVSAVAHVEREAGRLDVLVNNAGTSLVGAVEETSDKEASSLFQTNFFGPLRLSRAVLPLMRRQGQGLIVNVSSVLGFLPAPFMGLYASSKHALEGLSESLDHEVRSFGVRVILVEPSFTRTSLDTNASVASTGIDEYAAARSKSVAAVRRQIAEAPPPSGVAAEILSVIDGKHHLRRPADRRARILSKLRRWVPAAQFDKSLRASFGLS</sequence>
<comment type="similarity">
    <text evidence="1 3">Belongs to the short-chain dehydrogenases/reductases (SDR) family.</text>
</comment>
<dbReference type="Pfam" id="PF00106">
    <property type="entry name" value="adh_short"/>
    <property type="match status" value="1"/>
</dbReference>
<comment type="caution">
    <text evidence="4">The sequence shown here is derived from an EMBL/GenBank/DDBJ whole genome shotgun (WGS) entry which is preliminary data.</text>
</comment>
<dbReference type="CDD" id="cd05374">
    <property type="entry name" value="17beta-HSD-like_SDR_c"/>
    <property type="match status" value="1"/>
</dbReference>
<accession>A0ABQ5ZBD5</accession>
<evidence type="ECO:0000313" key="4">
    <source>
        <dbReference type="EMBL" id="GLR48099.1"/>
    </source>
</evidence>
<keyword evidence="2" id="KW-0560">Oxidoreductase</keyword>
<evidence type="ECO:0000256" key="1">
    <source>
        <dbReference type="ARBA" id="ARBA00006484"/>
    </source>
</evidence>
<proteinExistence type="inferred from homology"/>
<dbReference type="EMBL" id="BSOO01000018">
    <property type="protein sequence ID" value="GLR48099.1"/>
    <property type="molecule type" value="Genomic_DNA"/>
</dbReference>
<gene>
    <name evidence="4" type="ORF">GCM10007925_18120</name>
</gene>
<evidence type="ECO:0000256" key="2">
    <source>
        <dbReference type="ARBA" id="ARBA00023002"/>
    </source>
</evidence>
<dbReference type="RefSeq" id="WP_029940341.1">
    <property type="nucleotide sequence ID" value="NZ_BSOO01000018.1"/>
</dbReference>
<dbReference type="PRINTS" id="PR00081">
    <property type="entry name" value="GDHRDH"/>
</dbReference>
<dbReference type="PANTHER" id="PTHR43976:SF16">
    <property type="entry name" value="SHORT-CHAIN DEHYDROGENASE_REDUCTASE FAMILY PROTEIN"/>
    <property type="match status" value="1"/>
</dbReference>
<dbReference type="PANTHER" id="PTHR43976">
    <property type="entry name" value="SHORT CHAIN DEHYDROGENASE"/>
    <property type="match status" value="1"/>
</dbReference>